<name>A0A1E8EXY6_9CLOT</name>
<dbReference type="Proteomes" id="UP000175744">
    <property type="component" value="Unassembled WGS sequence"/>
</dbReference>
<evidence type="ECO:0000313" key="2">
    <source>
        <dbReference type="Proteomes" id="UP000175744"/>
    </source>
</evidence>
<reference evidence="1 2" key="1">
    <citation type="submission" date="2016-06" db="EMBL/GenBank/DDBJ databases">
        <title>Genome sequence of Clostridium acetireducens DSM 10703.</title>
        <authorList>
            <person name="Poehlein A."/>
            <person name="Fluechter S."/>
            <person name="Duerre P."/>
            <person name="Daniel R."/>
        </authorList>
    </citation>
    <scope>NUCLEOTIDE SEQUENCE [LARGE SCALE GENOMIC DNA]</scope>
    <source>
        <strain evidence="1 2">DSM 10703</strain>
    </source>
</reference>
<sequence length="73" mass="8576">MATIINMLDKYKDEIITIGMKIKYKNTLIIDSSKFNAHKKEIINIDFEQLNQLENCNKKNLKKIGIYKETITI</sequence>
<proteinExistence type="predicted"/>
<accession>A0A1E8EXY6</accession>
<dbReference type="AlphaFoldDB" id="A0A1E8EXY6"/>
<evidence type="ECO:0000313" key="1">
    <source>
        <dbReference type="EMBL" id="OFI05808.1"/>
    </source>
</evidence>
<organism evidence="1 2">
    <name type="scientific">Clostridium acetireducens DSM 10703</name>
    <dbReference type="NCBI Taxonomy" id="1121290"/>
    <lineage>
        <taxon>Bacteria</taxon>
        <taxon>Bacillati</taxon>
        <taxon>Bacillota</taxon>
        <taxon>Clostridia</taxon>
        <taxon>Eubacteriales</taxon>
        <taxon>Clostridiaceae</taxon>
        <taxon>Clostridium</taxon>
    </lineage>
</organism>
<dbReference type="RefSeq" id="WP_139141319.1">
    <property type="nucleotide sequence ID" value="NZ_LZFO01000021.1"/>
</dbReference>
<gene>
    <name evidence="1" type="ORF">CLOACE_15030</name>
</gene>
<dbReference type="EMBL" id="LZFO01000021">
    <property type="protein sequence ID" value="OFI05808.1"/>
    <property type="molecule type" value="Genomic_DNA"/>
</dbReference>
<protein>
    <submittedName>
        <fullName evidence="1">Uncharacterized protein</fullName>
    </submittedName>
</protein>
<keyword evidence="2" id="KW-1185">Reference proteome</keyword>
<comment type="caution">
    <text evidence="1">The sequence shown here is derived from an EMBL/GenBank/DDBJ whole genome shotgun (WGS) entry which is preliminary data.</text>
</comment>